<keyword evidence="3 6" id="KW-0378">Hydrolase</keyword>
<dbReference type="OrthoDB" id="9802248at2"/>
<evidence type="ECO:0000256" key="2">
    <source>
        <dbReference type="ARBA" id="ARBA00022723"/>
    </source>
</evidence>
<dbReference type="InterPro" id="IPR001279">
    <property type="entry name" value="Metallo-B-lactamas"/>
</dbReference>
<dbReference type="GO" id="GO:0016787">
    <property type="term" value="F:hydrolase activity"/>
    <property type="evidence" value="ECO:0007669"/>
    <property type="project" value="UniProtKB-KW"/>
</dbReference>
<dbReference type="GeneID" id="78296469"/>
<evidence type="ECO:0000313" key="7">
    <source>
        <dbReference type="Proteomes" id="UP000245959"/>
    </source>
</evidence>
<dbReference type="SMART" id="SM00849">
    <property type="entry name" value="Lactamase_B"/>
    <property type="match status" value="1"/>
</dbReference>
<evidence type="ECO:0000259" key="5">
    <source>
        <dbReference type="SMART" id="SM00849"/>
    </source>
</evidence>
<accession>A0A2U1AP70</accession>
<dbReference type="GO" id="GO:0046872">
    <property type="term" value="F:metal ion binding"/>
    <property type="evidence" value="ECO:0007669"/>
    <property type="project" value="UniProtKB-KW"/>
</dbReference>
<dbReference type="SUPFAM" id="SSF56281">
    <property type="entry name" value="Metallo-hydrolase/oxidoreductase"/>
    <property type="match status" value="1"/>
</dbReference>
<name>A0A2U1AP70_9BACT</name>
<dbReference type="Pfam" id="PF00753">
    <property type="entry name" value="Lactamase_B"/>
    <property type="match status" value="1"/>
</dbReference>
<evidence type="ECO:0000256" key="3">
    <source>
        <dbReference type="ARBA" id="ARBA00022801"/>
    </source>
</evidence>
<dbReference type="PANTHER" id="PTHR46233">
    <property type="entry name" value="HYDROXYACYLGLUTATHIONE HYDROLASE GLOC"/>
    <property type="match status" value="1"/>
</dbReference>
<sequence length="205" mass="22341">MSVTVHQLAVGGFDHNFSYLAVAANGDALLVDPTGDAEVICRAVEAAGSITPRYILLTHGHLDHTQAVGEALGFFPAEVVAHPNHPLAGRTRLRDGQLLPFGETAVEAIFTPGHTRDSVCYRFADDSAVFTGDVLFVGCIGFCRSKEMYNSLMKKILPLADSLVVYSGHDYGPVPFRTLGEEKKLNPYLNCHSLEEFKAELQHLE</sequence>
<evidence type="ECO:0000256" key="1">
    <source>
        <dbReference type="ARBA" id="ARBA00001947"/>
    </source>
</evidence>
<evidence type="ECO:0000256" key="4">
    <source>
        <dbReference type="ARBA" id="ARBA00022833"/>
    </source>
</evidence>
<dbReference type="InterPro" id="IPR051453">
    <property type="entry name" value="MBL_Glyoxalase_II"/>
</dbReference>
<feature type="domain" description="Metallo-beta-lactamase" evidence="5">
    <location>
        <begin position="15"/>
        <end position="169"/>
    </location>
</feature>
<dbReference type="AlphaFoldDB" id="A0A2U1AP70"/>
<gene>
    <name evidence="6" type="ORF">C8D82_12831</name>
</gene>
<dbReference type="PANTHER" id="PTHR46233:SF3">
    <property type="entry name" value="HYDROXYACYLGLUTATHIONE HYDROLASE GLOC"/>
    <property type="match status" value="1"/>
</dbReference>
<dbReference type="RefSeq" id="WP_116885187.1">
    <property type="nucleotide sequence ID" value="NZ_CABMMC010000225.1"/>
</dbReference>
<reference evidence="6 7" key="1">
    <citation type="submission" date="2018-04" db="EMBL/GenBank/DDBJ databases">
        <title>Genomic Encyclopedia of Type Strains, Phase IV (KMG-IV): sequencing the most valuable type-strain genomes for metagenomic binning, comparative biology and taxonomic classification.</title>
        <authorList>
            <person name="Goeker M."/>
        </authorList>
    </citation>
    <scope>NUCLEOTIDE SEQUENCE [LARGE SCALE GENOMIC DNA]</scope>
    <source>
        <strain evidence="6 7">DSM 14823</strain>
    </source>
</reference>
<keyword evidence="7" id="KW-1185">Reference proteome</keyword>
<organism evidence="6 7">
    <name type="scientific">Victivallis vadensis</name>
    <dbReference type="NCBI Taxonomy" id="172901"/>
    <lineage>
        <taxon>Bacteria</taxon>
        <taxon>Pseudomonadati</taxon>
        <taxon>Lentisphaerota</taxon>
        <taxon>Lentisphaeria</taxon>
        <taxon>Victivallales</taxon>
        <taxon>Victivallaceae</taxon>
        <taxon>Victivallis</taxon>
    </lineage>
</organism>
<comment type="caution">
    <text evidence="6">The sequence shown here is derived from an EMBL/GenBank/DDBJ whole genome shotgun (WGS) entry which is preliminary data.</text>
</comment>
<proteinExistence type="predicted"/>
<evidence type="ECO:0000313" key="6">
    <source>
        <dbReference type="EMBL" id="PVY38131.1"/>
    </source>
</evidence>
<dbReference type="InterPro" id="IPR036866">
    <property type="entry name" value="RibonucZ/Hydroxyglut_hydro"/>
</dbReference>
<keyword evidence="2" id="KW-0479">Metal-binding</keyword>
<dbReference type="Gene3D" id="3.60.15.10">
    <property type="entry name" value="Ribonuclease Z/Hydroxyacylglutathione hydrolase-like"/>
    <property type="match status" value="1"/>
</dbReference>
<comment type="cofactor">
    <cofactor evidence="1">
        <name>Zn(2+)</name>
        <dbReference type="ChEBI" id="CHEBI:29105"/>
    </cofactor>
</comment>
<dbReference type="EMBL" id="QEKH01000028">
    <property type="protein sequence ID" value="PVY38131.1"/>
    <property type="molecule type" value="Genomic_DNA"/>
</dbReference>
<dbReference type="Proteomes" id="UP000245959">
    <property type="component" value="Unassembled WGS sequence"/>
</dbReference>
<protein>
    <submittedName>
        <fullName evidence="6">Glyoxylase-like metal-dependent hydrolase (Beta-lactamase superfamily II)</fullName>
    </submittedName>
</protein>
<keyword evidence="4" id="KW-0862">Zinc</keyword>